<keyword evidence="6 9" id="KW-0689">Ribosomal protein</keyword>
<accession>A0A067BH34</accession>
<evidence type="ECO:0000313" key="16">
    <source>
        <dbReference type="Proteomes" id="UP000053724"/>
    </source>
</evidence>
<keyword evidence="3 9" id="KW-0699">rRNA-binding</keyword>
<dbReference type="Proteomes" id="UP000053724">
    <property type="component" value="Unassembled WGS sequence"/>
</dbReference>
<dbReference type="PATRIC" id="fig|1481663.10.peg.1622"/>
<comment type="cofactor">
    <cofactor evidence="9">
        <name>Zn(2+)</name>
        <dbReference type="ChEBI" id="CHEBI:29105"/>
    </cofactor>
    <text evidence="9">Binds 1 zinc ion per subunit.</text>
</comment>
<dbReference type="GO" id="GO:0019843">
    <property type="term" value="F:rRNA binding"/>
    <property type="evidence" value="ECO:0007669"/>
    <property type="project" value="UniProtKB-KW"/>
</dbReference>
<name>A0A067BH34_VIBMT</name>
<dbReference type="InterPro" id="IPR002150">
    <property type="entry name" value="Ribosomal_bL31"/>
</dbReference>
<dbReference type="GeneID" id="94012674"/>
<keyword evidence="4 9" id="KW-0862">Zinc</keyword>
<dbReference type="InterPro" id="IPR042105">
    <property type="entry name" value="Ribosomal_bL31_sf"/>
</dbReference>
<reference evidence="10 14" key="1">
    <citation type="submission" date="2014-04" db="EMBL/GenBank/DDBJ databases">
        <title>Vibrio metecus sp. nov., a close relative of Vibrio cholerae isolated from coastal brackish ponds and clinical specimens.</title>
        <authorList>
            <person name="Kirchberger P.C."/>
            <person name="Turnsek M."/>
            <person name="Hunt D.E."/>
            <person name="Haley B.J."/>
            <person name="Colwell R."/>
            <person name="Polz M.F."/>
            <person name="Tarr C.L."/>
            <person name="Boucher Y."/>
        </authorList>
    </citation>
    <scope>NUCLEOTIDE SEQUENCE [LARGE SCALE GENOMIC DNA]</scope>
    <source>
        <strain evidence="10">OP3H</strain>
        <strain evidence="14">PPCK-2014</strain>
    </source>
</reference>
<dbReference type="Pfam" id="PF01197">
    <property type="entry name" value="Ribosomal_L31"/>
    <property type="match status" value="1"/>
</dbReference>
<protein>
    <recommendedName>
        <fullName evidence="8 9">Large ribosomal subunit protein bL31</fullName>
    </recommendedName>
</protein>
<dbReference type="GO" id="GO:0003735">
    <property type="term" value="F:structural constituent of ribosome"/>
    <property type="evidence" value="ECO:0007669"/>
    <property type="project" value="InterPro"/>
</dbReference>
<gene>
    <name evidence="9 12" type="primary">rpmE</name>
    <name evidence="11" type="ORF">AAY55_04110</name>
    <name evidence="13" type="ORF">CGU03_06720</name>
    <name evidence="10" type="ORF">DP83_15255</name>
    <name evidence="12" type="ORF">XV92_05330</name>
</gene>
<dbReference type="EMBL" id="JJMN01000062">
    <property type="protein sequence ID" value="KDO13766.1"/>
    <property type="molecule type" value="Genomic_DNA"/>
</dbReference>
<reference evidence="13" key="3">
    <citation type="submission" date="2017-07" db="EMBL/GenBank/DDBJ databases">
        <authorList>
            <person name="Sun Z.S."/>
            <person name="Albrecht U."/>
            <person name="Echele G."/>
            <person name="Lee C.C."/>
        </authorList>
    </citation>
    <scope>NUCLEOTIDE SEQUENCE [LARGE SCALE GENOMIC DNA]</scope>
    <source>
        <strain evidence="13">OYP9E10</strain>
    </source>
</reference>
<dbReference type="Proteomes" id="UP000050491">
    <property type="component" value="Unassembled WGS sequence"/>
</dbReference>
<comment type="caution">
    <text evidence="12">The sequence shown here is derived from an EMBL/GenBank/DDBJ whole genome shotgun (WGS) entry which is preliminary data.</text>
</comment>
<keyword evidence="7 9" id="KW-0687">Ribonucleoprotein</keyword>
<evidence type="ECO:0000256" key="4">
    <source>
        <dbReference type="ARBA" id="ARBA00022833"/>
    </source>
</evidence>
<dbReference type="Gene3D" id="4.10.830.30">
    <property type="entry name" value="Ribosomal protein L31"/>
    <property type="match status" value="1"/>
</dbReference>
<dbReference type="GO" id="GO:1990904">
    <property type="term" value="C:ribonucleoprotein complex"/>
    <property type="evidence" value="ECO:0007669"/>
    <property type="project" value="UniProtKB-KW"/>
</dbReference>
<dbReference type="OrthoDB" id="9803251at2"/>
<keyword evidence="5 9" id="KW-0694">RNA-binding</keyword>
<feature type="binding site" evidence="9">
    <location>
        <position position="16"/>
    </location>
    <ligand>
        <name>Zn(2+)</name>
        <dbReference type="ChEBI" id="CHEBI:29105"/>
    </ligand>
</feature>
<evidence type="ECO:0000256" key="6">
    <source>
        <dbReference type="ARBA" id="ARBA00022980"/>
    </source>
</evidence>
<dbReference type="PRINTS" id="PR01249">
    <property type="entry name" value="RIBOSOMALL31"/>
</dbReference>
<reference evidence="15 16" key="2">
    <citation type="journal article" date="2015" name="Genome Biol. Evol.">
        <title>The Dynamics of Genetic Interactions between Vibrio metoecus and Vibrio cholerae, Two Close Relatives Co-Occurring in the Environment.</title>
        <authorList>
            <person name="Orata F.D."/>
            <person name="Kirchberger P.C."/>
            <person name="Meheust R."/>
            <person name="Barlow E.J."/>
            <person name="Tarr C.L."/>
            <person name="Boucher Y."/>
        </authorList>
    </citation>
    <scope>NUCLEOTIDE SEQUENCE [LARGE SCALE GENOMIC DNA]</scope>
    <source>
        <strain evidence="11 16">08-2459</strain>
        <strain evidence="12 15">YB5B04</strain>
    </source>
</reference>
<dbReference type="RefSeq" id="WP_000643443.1">
    <property type="nucleotide sequence ID" value="NZ_ACZT01000021.1"/>
</dbReference>
<dbReference type="SUPFAM" id="SSF143800">
    <property type="entry name" value="L28p-like"/>
    <property type="match status" value="1"/>
</dbReference>
<reference evidence="17" key="4">
    <citation type="submission" date="2017-07" db="EMBL/GenBank/DDBJ databases">
        <authorList>
            <person name="Boucher Y."/>
            <person name="Orata F.D."/>
        </authorList>
    </citation>
    <scope>NUCLEOTIDE SEQUENCE [LARGE SCALE GENOMIC DNA]</scope>
    <source>
        <strain evidence="17">OYP9E10</strain>
    </source>
</reference>
<dbReference type="InterPro" id="IPR027491">
    <property type="entry name" value="Ribosomal_bL31_A"/>
</dbReference>
<evidence type="ECO:0000256" key="7">
    <source>
        <dbReference type="ARBA" id="ARBA00023274"/>
    </source>
</evidence>
<evidence type="ECO:0000313" key="10">
    <source>
        <dbReference type="EMBL" id="KDO13766.1"/>
    </source>
</evidence>
<dbReference type="PANTHER" id="PTHR33280:SF6">
    <property type="entry name" value="LARGE RIBOSOMAL SUBUNIT PROTEIN BL31A"/>
    <property type="match status" value="1"/>
</dbReference>
<organism evidence="12 15">
    <name type="scientific">Vibrio metoecus</name>
    <dbReference type="NCBI Taxonomy" id="1481663"/>
    <lineage>
        <taxon>Bacteria</taxon>
        <taxon>Pseudomonadati</taxon>
        <taxon>Pseudomonadota</taxon>
        <taxon>Gammaproteobacteria</taxon>
        <taxon>Vibrionales</taxon>
        <taxon>Vibrionaceae</taxon>
        <taxon>Vibrio</taxon>
    </lineage>
</organism>
<comment type="function">
    <text evidence="9">Binds the 23S rRNA.</text>
</comment>
<proteinExistence type="inferred from homology"/>
<keyword evidence="9" id="KW-0479">Metal-binding</keyword>
<dbReference type="EMBL" id="LCUF01000003">
    <property type="protein sequence ID" value="KQA24347.1"/>
    <property type="molecule type" value="Genomic_DNA"/>
</dbReference>
<comment type="similarity">
    <text evidence="1 9">Belongs to the bacterial ribosomal protein bL31 family. Type A subfamily.</text>
</comment>
<dbReference type="PROSITE" id="PS01143">
    <property type="entry name" value="RIBOSOMAL_L31"/>
    <property type="match status" value="1"/>
</dbReference>
<evidence type="ECO:0000256" key="1">
    <source>
        <dbReference type="ARBA" id="ARBA00009296"/>
    </source>
</evidence>
<dbReference type="NCBIfam" id="NF000612">
    <property type="entry name" value="PRK00019.1"/>
    <property type="match status" value="1"/>
</dbReference>
<keyword evidence="14" id="KW-1185">Reference proteome</keyword>
<dbReference type="EMBL" id="LBGP01000008">
    <property type="protein sequence ID" value="KQB02965.1"/>
    <property type="molecule type" value="Genomic_DNA"/>
</dbReference>
<evidence type="ECO:0000256" key="3">
    <source>
        <dbReference type="ARBA" id="ARBA00022730"/>
    </source>
</evidence>
<dbReference type="InterPro" id="IPR034704">
    <property type="entry name" value="Ribosomal_bL28/bL31-like_sf"/>
</dbReference>
<dbReference type="NCBIfam" id="TIGR00105">
    <property type="entry name" value="L31"/>
    <property type="match status" value="1"/>
</dbReference>
<evidence type="ECO:0000256" key="5">
    <source>
        <dbReference type="ARBA" id="ARBA00022884"/>
    </source>
</evidence>
<dbReference type="NCBIfam" id="NF001809">
    <property type="entry name" value="PRK00528.1"/>
    <property type="match status" value="1"/>
</dbReference>
<dbReference type="GO" id="GO:0046872">
    <property type="term" value="F:metal ion binding"/>
    <property type="evidence" value="ECO:0007669"/>
    <property type="project" value="UniProtKB-KW"/>
</dbReference>
<dbReference type="GO" id="GO:0006412">
    <property type="term" value="P:translation"/>
    <property type="evidence" value="ECO:0007669"/>
    <property type="project" value="UniProtKB-UniRule"/>
</dbReference>
<evidence type="ECO:0000256" key="9">
    <source>
        <dbReference type="HAMAP-Rule" id="MF_00501"/>
    </source>
</evidence>
<dbReference type="Proteomes" id="UP000027331">
    <property type="component" value="Unassembled WGS sequence"/>
</dbReference>
<evidence type="ECO:0000313" key="15">
    <source>
        <dbReference type="Proteomes" id="UP000050491"/>
    </source>
</evidence>
<feature type="binding site" evidence="9">
    <location>
        <position position="41"/>
    </location>
    <ligand>
        <name>Zn(2+)</name>
        <dbReference type="ChEBI" id="CHEBI:29105"/>
    </ligand>
</feature>
<dbReference type="EMBL" id="NMSH01000007">
    <property type="protein sequence ID" value="PAR21647.1"/>
    <property type="molecule type" value="Genomic_DNA"/>
</dbReference>
<comment type="subunit">
    <text evidence="2 9">Part of the 50S ribosomal subunit.</text>
</comment>
<evidence type="ECO:0000313" key="13">
    <source>
        <dbReference type="EMBL" id="PAR21647.1"/>
    </source>
</evidence>
<sequence>MKAGIHPEYKAVNATCSCGNSFVFNSTLGKDSMHLDVCDKCHPFYSGKQRIVDTGGRVERFNKRFGALSAKK</sequence>
<dbReference type="AlphaFoldDB" id="A0A067BH34"/>
<evidence type="ECO:0000313" key="12">
    <source>
        <dbReference type="EMBL" id="KQB02965.1"/>
    </source>
</evidence>
<evidence type="ECO:0000313" key="17">
    <source>
        <dbReference type="Proteomes" id="UP000216173"/>
    </source>
</evidence>
<evidence type="ECO:0000313" key="14">
    <source>
        <dbReference type="Proteomes" id="UP000027331"/>
    </source>
</evidence>
<evidence type="ECO:0000256" key="2">
    <source>
        <dbReference type="ARBA" id="ARBA00011838"/>
    </source>
</evidence>
<evidence type="ECO:0000256" key="8">
    <source>
        <dbReference type="ARBA" id="ARBA00035687"/>
    </source>
</evidence>
<feature type="binding site" evidence="9">
    <location>
        <position position="38"/>
    </location>
    <ligand>
        <name>Zn(2+)</name>
        <dbReference type="ChEBI" id="CHEBI:29105"/>
    </ligand>
</feature>
<dbReference type="GO" id="GO:0005840">
    <property type="term" value="C:ribosome"/>
    <property type="evidence" value="ECO:0007669"/>
    <property type="project" value="UniProtKB-KW"/>
</dbReference>
<evidence type="ECO:0000313" key="11">
    <source>
        <dbReference type="EMBL" id="KQA24347.1"/>
    </source>
</evidence>
<feature type="binding site" evidence="9">
    <location>
        <position position="18"/>
    </location>
    <ligand>
        <name>Zn(2+)</name>
        <dbReference type="ChEBI" id="CHEBI:29105"/>
    </ligand>
</feature>
<dbReference type="HAMAP" id="MF_00501">
    <property type="entry name" value="Ribosomal_bL31_1"/>
    <property type="match status" value="1"/>
</dbReference>
<dbReference type="Proteomes" id="UP000216173">
    <property type="component" value="Unassembled WGS sequence"/>
</dbReference>
<dbReference type="PANTHER" id="PTHR33280">
    <property type="entry name" value="50S RIBOSOMAL PROTEIN L31, CHLOROPLASTIC"/>
    <property type="match status" value="1"/>
</dbReference>